<sequence>MAQKSRKEIADYLINAKYERARIRVEHIIREDYLVEAMELVELYCDLLLARFGLLESMKHCDEGLLTAVCSLIWASPRLASDVAELRVVSELLGIKFGKKFAEDARANADSYVNEHLIQRLSPHGPPAVLVEQYIVEIARSHNVAYEPDPAVLAGAGIPTVDDLMSKLPSTNEDNDHKPNGGGGGGGGHALPPQMNTPVMPQPPVLQPQAHQAQYPSQPPYPTHQNDMVYPPAGTNNAPGFFPGPANYNNVAAPADRPPSYEDPRKHASKDLLNSSILYTALPNVPMHPENNNMPDLPSVPNGSLPTAPSTKPGNSNVGQNSAGGDDVDFDDLTRRFEELKKKK</sequence>
<evidence type="ECO:0000256" key="4">
    <source>
        <dbReference type="ARBA" id="ARBA00046124"/>
    </source>
</evidence>
<dbReference type="InParanoid" id="B3RJH8"/>
<evidence type="ECO:0000256" key="5">
    <source>
        <dbReference type="ARBA" id="ARBA00046920"/>
    </source>
</evidence>
<dbReference type="PhylomeDB" id="B3RJH8"/>
<accession>B3RJH8</accession>
<evidence type="ECO:0000256" key="6">
    <source>
        <dbReference type="SAM" id="MobiDB-lite"/>
    </source>
</evidence>
<dbReference type="RefSeq" id="XP_002109024.1">
    <property type="nucleotide sequence ID" value="XM_002108988.1"/>
</dbReference>
<dbReference type="PANTHER" id="PTHR12161">
    <property type="entry name" value="IST1 FAMILY MEMBER"/>
    <property type="match status" value="1"/>
</dbReference>
<dbReference type="GO" id="GO:0015031">
    <property type="term" value="P:protein transport"/>
    <property type="evidence" value="ECO:0007669"/>
    <property type="project" value="InterPro"/>
</dbReference>
<dbReference type="EMBL" id="DS985241">
    <property type="protein sequence ID" value="EDV29822.1"/>
    <property type="molecule type" value="Genomic_DNA"/>
</dbReference>
<feature type="compositionally biased region" description="Polar residues" evidence="6">
    <location>
        <begin position="301"/>
        <end position="323"/>
    </location>
</feature>
<comment type="similarity">
    <text evidence="1">Belongs to the IST1 family.</text>
</comment>
<dbReference type="FunCoup" id="B3RJH8">
    <property type="interactions" value="2252"/>
</dbReference>
<dbReference type="InterPro" id="IPR005061">
    <property type="entry name" value="Ist1"/>
</dbReference>
<organism evidence="7 8">
    <name type="scientific">Trichoplax adhaerens</name>
    <name type="common">Trichoplax reptans</name>
    <dbReference type="NCBI Taxonomy" id="10228"/>
    <lineage>
        <taxon>Eukaryota</taxon>
        <taxon>Metazoa</taxon>
        <taxon>Placozoa</taxon>
        <taxon>Uniplacotomia</taxon>
        <taxon>Trichoplacea</taxon>
        <taxon>Trichoplacidae</taxon>
        <taxon>Trichoplax</taxon>
    </lineage>
</organism>
<dbReference type="Pfam" id="PF03398">
    <property type="entry name" value="Ist1"/>
    <property type="match status" value="1"/>
</dbReference>
<protein>
    <recommendedName>
        <fullName evidence="2">IST1 homolog</fullName>
    </recommendedName>
    <alternativeName>
        <fullName evidence="3">Charged multivesicular body protein 8</fullName>
    </alternativeName>
</protein>
<gene>
    <name evidence="7" type="ORF">TRIADDRAFT_52631</name>
</gene>
<dbReference type="KEGG" id="tad:TRIADDRAFT_52631"/>
<feature type="region of interest" description="Disordered" evidence="6">
    <location>
        <begin position="164"/>
        <end position="267"/>
    </location>
</feature>
<proteinExistence type="inferred from homology"/>
<dbReference type="OrthoDB" id="29853at2759"/>
<dbReference type="GO" id="GO:0008104">
    <property type="term" value="P:intracellular protein localization"/>
    <property type="evidence" value="ECO:0000318"/>
    <property type="project" value="GO_Central"/>
</dbReference>
<evidence type="ECO:0000313" key="8">
    <source>
        <dbReference type="Proteomes" id="UP000009022"/>
    </source>
</evidence>
<dbReference type="Gene3D" id="1.20.1260.60">
    <property type="entry name" value="Vacuolar protein sorting-associated protein Ist1"/>
    <property type="match status" value="1"/>
</dbReference>
<keyword evidence="8" id="KW-1185">Reference proteome</keyword>
<feature type="compositionally biased region" description="Gly residues" evidence="6">
    <location>
        <begin position="180"/>
        <end position="189"/>
    </location>
</feature>
<dbReference type="OMA" id="YQPFPNI"/>
<reference evidence="7 8" key="1">
    <citation type="journal article" date="2008" name="Nature">
        <title>The Trichoplax genome and the nature of placozoans.</title>
        <authorList>
            <person name="Srivastava M."/>
            <person name="Begovic E."/>
            <person name="Chapman J."/>
            <person name="Putnam N.H."/>
            <person name="Hellsten U."/>
            <person name="Kawashima T."/>
            <person name="Kuo A."/>
            <person name="Mitros T."/>
            <person name="Salamov A."/>
            <person name="Carpenter M.L."/>
            <person name="Signorovitch A.Y."/>
            <person name="Moreno M.A."/>
            <person name="Kamm K."/>
            <person name="Grimwood J."/>
            <person name="Schmutz J."/>
            <person name="Shapiro H."/>
            <person name="Grigoriev I.V."/>
            <person name="Buss L.W."/>
            <person name="Schierwater B."/>
            <person name="Dellaporta S.L."/>
            <person name="Rokhsar D.S."/>
        </authorList>
    </citation>
    <scope>NUCLEOTIDE SEQUENCE [LARGE SCALE GENOMIC DNA]</scope>
    <source>
        <strain evidence="7 8">Grell-BS-1999</strain>
    </source>
</reference>
<evidence type="ECO:0000313" key="7">
    <source>
        <dbReference type="EMBL" id="EDV29822.1"/>
    </source>
</evidence>
<evidence type="ECO:0000256" key="3">
    <source>
        <dbReference type="ARBA" id="ARBA00032374"/>
    </source>
</evidence>
<comment type="function">
    <text evidence="4">ESCRT-III-like protein involved in cytokinesis, nuclear envelope reassembly and endosomal tubulation. Is required for efficient abscission during cytokinesis. Involved in recruiting VPS4A and/or VPS4B to the midbody of dividing cells. During late anaphase, involved in nuclear envelope reassembly and mitotic spindle disassembly together with the ESCRT-III complex: IST1 acts by mediating the recruitment of SPAST to the nuclear membrane, leading to microtubule severing. Recruited to the reforming nuclear envelope (NE) during anaphase by LEMD2. Regulates early endosomal tubulation together with the ESCRT-III complex by mediating the recruitment of SPAST.</text>
</comment>
<dbReference type="InterPro" id="IPR042277">
    <property type="entry name" value="IST1-like"/>
</dbReference>
<dbReference type="AlphaFoldDB" id="B3RJH8"/>
<feature type="region of interest" description="Disordered" evidence="6">
    <location>
        <begin position="283"/>
        <end position="330"/>
    </location>
</feature>
<dbReference type="eggNOG" id="KOG2027">
    <property type="taxonomic scope" value="Eukaryota"/>
</dbReference>
<comment type="subunit">
    <text evidence="5">Interacts with CHMP1A, CHMP1B, VPS4A and VTA1. Interacts with SPAST, STAMBP, and USP8. May interact with VPS37B. May associate with the ESCRT-I complex. Interacts with MITD1, in competition with VSP4. Interacts with SPART (via MIT domain); leading to the recruitment of SPART to midbodies. Interacts with SPAST.</text>
</comment>
<dbReference type="Proteomes" id="UP000009022">
    <property type="component" value="Unassembled WGS sequence"/>
</dbReference>
<dbReference type="STRING" id="10228.B3RJH8"/>
<dbReference type="PANTHER" id="PTHR12161:SF5">
    <property type="entry name" value="IST1 HOMOLOG"/>
    <property type="match status" value="1"/>
</dbReference>
<dbReference type="FunFam" id="1.20.1260.60:FF:000002">
    <property type="entry name" value="Vacuolar protein sorting-associated protein IST1"/>
    <property type="match status" value="1"/>
</dbReference>
<dbReference type="HOGENOM" id="CLU_037652_0_0_1"/>
<dbReference type="GeneID" id="6749516"/>
<dbReference type="CTD" id="6749516"/>
<name>B3RJH8_TRIAD</name>
<evidence type="ECO:0000256" key="1">
    <source>
        <dbReference type="ARBA" id="ARBA00005536"/>
    </source>
</evidence>
<evidence type="ECO:0000256" key="2">
    <source>
        <dbReference type="ARBA" id="ARBA00014513"/>
    </source>
</evidence>